<dbReference type="Proteomes" id="UP001583186">
    <property type="component" value="Unassembled WGS sequence"/>
</dbReference>
<protein>
    <submittedName>
        <fullName evidence="2">Uncharacterized protein</fullName>
    </submittedName>
</protein>
<accession>A0ABR3YJ38</accession>
<organism evidence="2 3">
    <name type="scientific">Sporothrix stenoceras</name>
    <dbReference type="NCBI Taxonomy" id="5173"/>
    <lineage>
        <taxon>Eukaryota</taxon>
        <taxon>Fungi</taxon>
        <taxon>Dikarya</taxon>
        <taxon>Ascomycota</taxon>
        <taxon>Pezizomycotina</taxon>
        <taxon>Sordariomycetes</taxon>
        <taxon>Sordariomycetidae</taxon>
        <taxon>Ophiostomatales</taxon>
        <taxon>Ophiostomataceae</taxon>
        <taxon>Sporothrix</taxon>
    </lineage>
</organism>
<dbReference type="EMBL" id="JAWCUI010000106">
    <property type="protein sequence ID" value="KAL1887872.1"/>
    <property type="molecule type" value="Genomic_DNA"/>
</dbReference>
<sequence>MPGSKAPSNTSGHGRLSIRGIHFQHMDAADATRDAHIAASKAFVHNQEKSGPEAPQTLFPDPYINTVPRITQYGETESNVRPSASRSSGQPQSGSVRFVQNGGQTISSARLEATRANAPWTPLAYQTPVRNAASFDVHASARRAAISESNYSQYTTSLPSTPMLKGNINKTWSSSQVRNKENYGDAAASTAMTRNTIHGQYA</sequence>
<proteinExistence type="predicted"/>
<keyword evidence="3" id="KW-1185">Reference proteome</keyword>
<evidence type="ECO:0000313" key="2">
    <source>
        <dbReference type="EMBL" id="KAL1887872.1"/>
    </source>
</evidence>
<comment type="caution">
    <text evidence="2">The sequence shown here is derived from an EMBL/GenBank/DDBJ whole genome shotgun (WGS) entry which is preliminary data.</text>
</comment>
<evidence type="ECO:0000256" key="1">
    <source>
        <dbReference type="SAM" id="MobiDB-lite"/>
    </source>
</evidence>
<reference evidence="2 3" key="1">
    <citation type="journal article" date="2024" name="IMA Fungus">
        <title>IMA Genome - F19 : A genome assembly and annotation guide to empower mycologists, including annotated draft genome sequences of Ceratocystis pirilliformis, Diaporthe australafricana, Fusarium ophioides, Paecilomyces lecythidis, and Sporothrix stenoceras.</title>
        <authorList>
            <person name="Aylward J."/>
            <person name="Wilson A.M."/>
            <person name="Visagie C.M."/>
            <person name="Spraker J."/>
            <person name="Barnes I."/>
            <person name="Buitendag C."/>
            <person name="Ceriani C."/>
            <person name="Del Mar Angel L."/>
            <person name="du Plessis D."/>
            <person name="Fuchs T."/>
            <person name="Gasser K."/>
            <person name="Kramer D."/>
            <person name="Li W."/>
            <person name="Munsamy K."/>
            <person name="Piso A."/>
            <person name="Price J.L."/>
            <person name="Sonnekus B."/>
            <person name="Thomas C."/>
            <person name="van der Nest A."/>
            <person name="van Dijk A."/>
            <person name="van Heerden A."/>
            <person name="van Vuuren N."/>
            <person name="Yilmaz N."/>
            <person name="Duong T.A."/>
            <person name="van der Merwe N.A."/>
            <person name="Wingfield M.J."/>
            <person name="Wingfield B.D."/>
        </authorList>
    </citation>
    <scope>NUCLEOTIDE SEQUENCE [LARGE SCALE GENOMIC DNA]</scope>
    <source>
        <strain evidence="2 3">CMW 5346</strain>
    </source>
</reference>
<feature type="compositionally biased region" description="Polar residues" evidence="1">
    <location>
        <begin position="76"/>
        <end position="95"/>
    </location>
</feature>
<evidence type="ECO:0000313" key="3">
    <source>
        <dbReference type="Proteomes" id="UP001583186"/>
    </source>
</evidence>
<name>A0ABR3YJ38_9PEZI</name>
<gene>
    <name evidence="2" type="ORF">Sste5346_009930</name>
</gene>
<feature type="region of interest" description="Disordered" evidence="1">
    <location>
        <begin position="76"/>
        <end position="98"/>
    </location>
</feature>